<dbReference type="PROSITE" id="PS50192">
    <property type="entry name" value="T_SNARE"/>
    <property type="match status" value="1"/>
</dbReference>
<dbReference type="SMART" id="SM00397">
    <property type="entry name" value="t_SNARE"/>
    <property type="match status" value="1"/>
</dbReference>
<dbReference type="PANTHER" id="PTHR19957:SF83">
    <property type="entry name" value="SYNTAXIN-16"/>
    <property type="match status" value="1"/>
</dbReference>
<evidence type="ECO:0000256" key="5">
    <source>
        <dbReference type="ARBA" id="ARBA00022927"/>
    </source>
</evidence>
<name>A0AAV1I0G4_9CHLO</name>
<dbReference type="PANTHER" id="PTHR19957">
    <property type="entry name" value="SYNTAXIN"/>
    <property type="match status" value="1"/>
</dbReference>
<evidence type="ECO:0000313" key="12">
    <source>
        <dbReference type="EMBL" id="CAK0763113.1"/>
    </source>
</evidence>
<evidence type="ECO:0000256" key="6">
    <source>
        <dbReference type="ARBA" id="ARBA00022989"/>
    </source>
</evidence>
<keyword evidence="8" id="KW-0175">Coiled coil</keyword>
<sequence>MNTGSVGATRNRTDLFLKYRNHARGATRTLGSPAGDRGTQRLLDAALASSAENGSAAELGSAGIASALPPRYVDFKEAIRTEMLTIKQKMNDLRSLHGKAALTSFDDSGNHEMDIEVLTQDITRLFRKAEVRLQQFGQGACTSEADEKVKQNVQRTLAIELQKLSVQFRKQQKAYLNKLRKTSAASSSFSLLDETGPTARVDEEYDPGFSEIQTLRVDTMDAFAQERDREVRNILQSINDLAQIMKDLSVLVIDQGTIVDRIDYNMEQVATKVDEGVKQLLKAEKYQKATGMAMCIMFLVCAVIVMLIIYIFKIILLR</sequence>
<proteinExistence type="inferred from homology"/>
<dbReference type="GO" id="GO:0000149">
    <property type="term" value="F:SNARE binding"/>
    <property type="evidence" value="ECO:0007669"/>
    <property type="project" value="TreeGrafter"/>
</dbReference>
<protein>
    <recommendedName>
        <fullName evidence="11">t-SNARE coiled-coil homology domain-containing protein</fullName>
    </recommendedName>
</protein>
<accession>A0AAV1I0G4</accession>
<keyword evidence="5" id="KW-0653">Protein transport</keyword>
<dbReference type="Proteomes" id="UP001314263">
    <property type="component" value="Unassembled WGS sequence"/>
</dbReference>
<evidence type="ECO:0000256" key="7">
    <source>
        <dbReference type="ARBA" id="ARBA00023034"/>
    </source>
</evidence>
<keyword evidence="7" id="KW-0333">Golgi apparatus</keyword>
<keyword evidence="9 10" id="KW-0472">Membrane</keyword>
<keyword evidence="4 10" id="KW-0812">Transmembrane</keyword>
<comment type="caution">
    <text evidence="12">The sequence shown here is derived from an EMBL/GenBank/DDBJ whole genome shotgun (WGS) entry which is preliminary data.</text>
</comment>
<reference evidence="12 13" key="1">
    <citation type="submission" date="2023-10" db="EMBL/GenBank/DDBJ databases">
        <authorList>
            <person name="Maclean D."/>
            <person name="Macfadyen A."/>
        </authorList>
    </citation>
    <scope>NUCLEOTIDE SEQUENCE [LARGE SCALE GENOMIC DNA]</scope>
</reference>
<evidence type="ECO:0000256" key="2">
    <source>
        <dbReference type="ARBA" id="ARBA00009063"/>
    </source>
</evidence>
<evidence type="ECO:0000256" key="10">
    <source>
        <dbReference type="SAM" id="Phobius"/>
    </source>
</evidence>
<keyword evidence="3" id="KW-0813">Transport</keyword>
<dbReference type="InterPro" id="IPR010989">
    <property type="entry name" value="SNARE"/>
</dbReference>
<evidence type="ECO:0000256" key="9">
    <source>
        <dbReference type="ARBA" id="ARBA00023136"/>
    </source>
</evidence>
<keyword evidence="13" id="KW-1185">Reference proteome</keyword>
<dbReference type="GO" id="GO:0006906">
    <property type="term" value="P:vesicle fusion"/>
    <property type="evidence" value="ECO:0007669"/>
    <property type="project" value="TreeGrafter"/>
</dbReference>
<evidence type="ECO:0000259" key="11">
    <source>
        <dbReference type="PROSITE" id="PS50192"/>
    </source>
</evidence>
<gene>
    <name evidence="12" type="ORF">CVIRNUC_003025</name>
</gene>
<evidence type="ECO:0000256" key="8">
    <source>
        <dbReference type="ARBA" id="ARBA00023054"/>
    </source>
</evidence>
<dbReference type="GO" id="GO:0005484">
    <property type="term" value="F:SNAP receptor activity"/>
    <property type="evidence" value="ECO:0007669"/>
    <property type="project" value="InterPro"/>
</dbReference>
<organism evidence="12 13">
    <name type="scientific">Coccomyxa viridis</name>
    <dbReference type="NCBI Taxonomy" id="1274662"/>
    <lineage>
        <taxon>Eukaryota</taxon>
        <taxon>Viridiplantae</taxon>
        <taxon>Chlorophyta</taxon>
        <taxon>core chlorophytes</taxon>
        <taxon>Trebouxiophyceae</taxon>
        <taxon>Trebouxiophyceae incertae sedis</taxon>
        <taxon>Coccomyxaceae</taxon>
        <taxon>Coccomyxa</taxon>
    </lineage>
</organism>
<dbReference type="PROSITE" id="PS00914">
    <property type="entry name" value="SYNTAXIN"/>
    <property type="match status" value="1"/>
</dbReference>
<comment type="subcellular location">
    <subcellularLocation>
        <location evidence="1">Golgi apparatus membrane</location>
        <topology evidence="1">Single-pass type IV membrane protein</topology>
    </subcellularLocation>
</comment>
<dbReference type="CDD" id="cd15845">
    <property type="entry name" value="SNARE_syntaxin16"/>
    <property type="match status" value="1"/>
</dbReference>
<feature type="domain" description="T-SNARE coiled-coil homology" evidence="11">
    <location>
        <begin position="221"/>
        <end position="283"/>
    </location>
</feature>
<keyword evidence="6 10" id="KW-1133">Transmembrane helix</keyword>
<feature type="transmembrane region" description="Helical" evidence="10">
    <location>
        <begin position="291"/>
        <end position="312"/>
    </location>
</feature>
<dbReference type="Pfam" id="PF05739">
    <property type="entry name" value="SNARE"/>
    <property type="match status" value="1"/>
</dbReference>
<dbReference type="InterPro" id="IPR000727">
    <property type="entry name" value="T_SNARE_dom"/>
</dbReference>
<dbReference type="EMBL" id="CAUYUE010000004">
    <property type="protein sequence ID" value="CAK0763113.1"/>
    <property type="molecule type" value="Genomic_DNA"/>
</dbReference>
<evidence type="ECO:0000256" key="1">
    <source>
        <dbReference type="ARBA" id="ARBA00004409"/>
    </source>
</evidence>
<dbReference type="InterPro" id="IPR045242">
    <property type="entry name" value="Syntaxin"/>
</dbReference>
<dbReference type="Gene3D" id="1.20.58.70">
    <property type="match status" value="1"/>
</dbReference>
<evidence type="ECO:0000256" key="4">
    <source>
        <dbReference type="ARBA" id="ARBA00022692"/>
    </source>
</evidence>
<dbReference type="GO" id="GO:0031201">
    <property type="term" value="C:SNARE complex"/>
    <property type="evidence" value="ECO:0007669"/>
    <property type="project" value="TreeGrafter"/>
</dbReference>
<dbReference type="GO" id="GO:0000139">
    <property type="term" value="C:Golgi membrane"/>
    <property type="evidence" value="ECO:0007669"/>
    <property type="project" value="UniProtKB-SubCell"/>
</dbReference>
<evidence type="ECO:0000256" key="3">
    <source>
        <dbReference type="ARBA" id="ARBA00022448"/>
    </source>
</evidence>
<dbReference type="GO" id="GO:0048278">
    <property type="term" value="P:vesicle docking"/>
    <property type="evidence" value="ECO:0007669"/>
    <property type="project" value="TreeGrafter"/>
</dbReference>
<evidence type="ECO:0000313" key="13">
    <source>
        <dbReference type="Proteomes" id="UP001314263"/>
    </source>
</evidence>
<dbReference type="InterPro" id="IPR006012">
    <property type="entry name" value="Syntaxin/epimorphin_CS"/>
</dbReference>
<dbReference type="GO" id="GO:0006886">
    <property type="term" value="P:intracellular protein transport"/>
    <property type="evidence" value="ECO:0007669"/>
    <property type="project" value="InterPro"/>
</dbReference>
<dbReference type="SUPFAM" id="SSF47661">
    <property type="entry name" value="t-snare proteins"/>
    <property type="match status" value="1"/>
</dbReference>
<comment type="similarity">
    <text evidence="2">Belongs to the syntaxin family.</text>
</comment>
<dbReference type="AlphaFoldDB" id="A0AAV1I0G4"/>